<evidence type="ECO:0000313" key="2">
    <source>
        <dbReference type="Proteomes" id="UP000298264"/>
    </source>
</evidence>
<evidence type="ECO:0000313" key="1">
    <source>
        <dbReference type="EMBL" id="TGN09743.1"/>
    </source>
</evidence>
<dbReference type="OrthoDB" id="344019at2"/>
<sequence>MTKPYLNTMHNKRFPFFFLLSVLFSSGCTFGSIGDANAEKLTILQNLLTQINEIRTSLQSQVVLYDDQSDDSLGRFNLISNNITYSITVQSAVLKIDSGSYRINPSNRLFGSINASSSVSVKTHTPYTVPLDLPTTDPYGKSYSYIGSSVLNSFFTANAQTDTGYAYSVPNLTTITDAPVGVVSLVSMSIPEWYWDLQIIRQSDNSIIKTQIYLKPGTKMISPKCRIPVDGARKTPVPISLQYSNIFKDRIYLSQTYTFLQTLFANYPSFIGSTSSLVIAEFSATDLYKILSDNLSTEDLIFFVPGCFPNVELR</sequence>
<accession>A0A4R9LPY2</accession>
<organism evidence="1 2">
    <name type="scientific">Leptospira ilyithenensis</name>
    <dbReference type="NCBI Taxonomy" id="2484901"/>
    <lineage>
        <taxon>Bacteria</taxon>
        <taxon>Pseudomonadati</taxon>
        <taxon>Spirochaetota</taxon>
        <taxon>Spirochaetia</taxon>
        <taxon>Leptospirales</taxon>
        <taxon>Leptospiraceae</taxon>
        <taxon>Leptospira</taxon>
    </lineage>
</organism>
<dbReference type="EMBL" id="RQHV01000050">
    <property type="protein sequence ID" value="TGN09743.1"/>
    <property type="molecule type" value="Genomic_DNA"/>
</dbReference>
<gene>
    <name evidence="1" type="ORF">EHS11_11705</name>
</gene>
<protein>
    <submittedName>
        <fullName evidence="1">Uncharacterized protein</fullName>
    </submittedName>
</protein>
<comment type="caution">
    <text evidence="1">The sequence shown here is derived from an EMBL/GenBank/DDBJ whole genome shotgun (WGS) entry which is preliminary data.</text>
</comment>
<keyword evidence="2" id="KW-1185">Reference proteome</keyword>
<dbReference type="PROSITE" id="PS51257">
    <property type="entry name" value="PROKAR_LIPOPROTEIN"/>
    <property type="match status" value="1"/>
</dbReference>
<dbReference type="Proteomes" id="UP000298264">
    <property type="component" value="Unassembled WGS sequence"/>
</dbReference>
<reference evidence="1" key="1">
    <citation type="journal article" date="2019" name="PLoS Negl. Trop. Dis.">
        <title>Revisiting the worldwide diversity of Leptospira species in the environment.</title>
        <authorList>
            <person name="Vincent A.T."/>
            <person name="Schiettekatte O."/>
            <person name="Bourhy P."/>
            <person name="Veyrier F.J."/>
            <person name="Picardeau M."/>
        </authorList>
    </citation>
    <scope>NUCLEOTIDE SEQUENCE [LARGE SCALE GENOMIC DNA]</scope>
    <source>
        <strain evidence="1">201400974</strain>
    </source>
</reference>
<dbReference type="RefSeq" id="WP_135764594.1">
    <property type="nucleotide sequence ID" value="NZ_RQHV01000050.1"/>
</dbReference>
<dbReference type="AlphaFoldDB" id="A0A4R9LPY2"/>
<proteinExistence type="predicted"/>
<name>A0A4R9LPY2_9LEPT</name>